<dbReference type="InterPro" id="IPR011055">
    <property type="entry name" value="Dup_hybrid_motif"/>
</dbReference>
<dbReference type="Proteomes" id="UP000647587">
    <property type="component" value="Unassembled WGS sequence"/>
</dbReference>
<dbReference type="InterPro" id="IPR016047">
    <property type="entry name" value="M23ase_b-sheet_dom"/>
</dbReference>
<evidence type="ECO:0000259" key="1">
    <source>
        <dbReference type="Pfam" id="PF01551"/>
    </source>
</evidence>
<dbReference type="Gene3D" id="2.70.70.10">
    <property type="entry name" value="Glucose Permease (Domain IIA)"/>
    <property type="match status" value="1"/>
</dbReference>
<dbReference type="CDD" id="cd12797">
    <property type="entry name" value="M23_peptidase"/>
    <property type="match status" value="1"/>
</dbReference>
<protein>
    <recommendedName>
        <fullName evidence="1">M23ase beta-sheet core domain-containing protein</fullName>
    </recommendedName>
</protein>
<proteinExistence type="predicted"/>
<reference evidence="3" key="1">
    <citation type="journal article" date="2019" name="Int. J. Syst. Evol. Microbiol.">
        <title>The Global Catalogue of Microorganisms (GCM) 10K type strain sequencing project: providing services to taxonomists for standard genome sequencing and annotation.</title>
        <authorList>
            <consortium name="The Broad Institute Genomics Platform"/>
            <consortium name="The Broad Institute Genome Sequencing Center for Infectious Disease"/>
            <person name="Wu L."/>
            <person name="Ma J."/>
        </authorList>
    </citation>
    <scope>NUCLEOTIDE SEQUENCE [LARGE SCALE GENOMIC DNA]</scope>
    <source>
        <strain evidence="3">JCM 30331</strain>
    </source>
</reference>
<organism evidence="2 3">
    <name type="scientific">Deinococcus malanensis</name>
    <dbReference type="NCBI Taxonomy" id="1706855"/>
    <lineage>
        <taxon>Bacteria</taxon>
        <taxon>Thermotogati</taxon>
        <taxon>Deinococcota</taxon>
        <taxon>Deinococci</taxon>
        <taxon>Deinococcales</taxon>
        <taxon>Deinococcaceae</taxon>
        <taxon>Deinococcus</taxon>
    </lineage>
</organism>
<feature type="domain" description="M23ase beta-sheet core" evidence="1">
    <location>
        <begin position="7"/>
        <end position="71"/>
    </location>
</feature>
<dbReference type="EMBL" id="BMPP01000030">
    <property type="protein sequence ID" value="GGK42113.1"/>
    <property type="molecule type" value="Genomic_DNA"/>
</dbReference>
<gene>
    <name evidence="2" type="ORF">GCM10008955_39880</name>
</gene>
<sequence>MQRNYPVRGGLVAINHGLGVTSLYFHQRRVLMKVGQPVNRGQQVGKVGSEGVSNAPHLHLELRVRGEATRPAQWMNRV</sequence>
<keyword evidence="3" id="KW-1185">Reference proteome</keyword>
<name>A0ABQ2F2Q9_9DEIO</name>
<evidence type="ECO:0000313" key="3">
    <source>
        <dbReference type="Proteomes" id="UP000647587"/>
    </source>
</evidence>
<evidence type="ECO:0000313" key="2">
    <source>
        <dbReference type="EMBL" id="GGK42113.1"/>
    </source>
</evidence>
<dbReference type="PANTHER" id="PTHR21666">
    <property type="entry name" value="PEPTIDASE-RELATED"/>
    <property type="match status" value="1"/>
</dbReference>
<dbReference type="Pfam" id="PF01551">
    <property type="entry name" value="Peptidase_M23"/>
    <property type="match status" value="1"/>
</dbReference>
<dbReference type="InterPro" id="IPR050570">
    <property type="entry name" value="Cell_wall_metabolism_enzyme"/>
</dbReference>
<comment type="caution">
    <text evidence="2">The sequence shown here is derived from an EMBL/GenBank/DDBJ whole genome shotgun (WGS) entry which is preliminary data.</text>
</comment>
<accession>A0ABQ2F2Q9</accession>
<dbReference type="PANTHER" id="PTHR21666:SF287">
    <property type="entry name" value="CYTOPLASMIC MEMBRANE PROTEIN"/>
    <property type="match status" value="1"/>
</dbReference>
<dbReference type="SUPFAM" id="SSF51261">
    <property type="entry name" value="Duplicated hybrid motif"/>
    <property type="match status" value="1"/>
</dbReference>